<reference evidence="12 13" key="2">
    <citation type="submission" date="2016-06" db="EMBL/GenBank/DDBJ databases">
        <authorList>
            <person name="Kjaerup R.B."/>
            <person name="Dalgaard T.S."/>
            <person name="Juul-Madsen H.R."/>
        </authorList>
    </citation>
    <scope>NUCLEOTIDE SEQUENCE [LARGE SCALE GENOMIC DNA]</scope>
    <source>
        <strain evidence="12">GCSL-Mp20</strain>
        <strain evidence="11 13">GCSL-Mp3</strain>
    </source>
</reference>
<comment type="similarity">
    <text evidence="1">Belongs to the FlgM family.</text>
</comment>
<feature type="compositionally biased region" description="Polar residues" evidence="9">
    <location>
        <begin position="1"/>
        <end position="15"/>
    </location>
</feature>
<dbReference type="SUPFAM" id="SSF101498">
    <property type="entry name" value="Anti-sigma factor FlgM"/>
    <property type="match status" value="1"/>
</dbReference>
<protein>
    <recommendedName>
        <fullName evidence="2">Negative regulator of flagellin synthesis</fullName>
    </recommendedName>
    <alternativeName>
        <fullName evidence="8">Anti-sigma-28 factor</fullName>
    </alternativeName>
</protein>
<evidence type="ECO:0000256" key="3">
    <source>
        <dbReference type="ARBA" id="ARBA00022491"/>
    </source>
</evidence>
<dbReference type="Pfam" id="PF04316">
    <property type="entry name" value="FlgM"/>
    <property type="match status" value="1"/>
</dbReference>
<accession>A0A1B8HER1</accession>
<dbReference type="RefSeq" id="WP_067402356.1">
    <property type="nucleotide sequence ID" value="NZ_LZEX01000034.1"/>
</dbReference>
<evidence type="ECO:0000256" key="7">
    <source>
        <dbReference type="ARBA" id="ARBA00024739"/>
    </source>
</evidence>
<keyword evidence="5" id="KW-0805">Transcription regulation</keyword>
<keyword evidence="3" id="KW-0678">Repressor</keyword>
<evidence type="ECO:0000256" key="1">
    <source>
        <dbReference type="ARBA" id="ARBA00005322"/>
    </source>
</evidence>
<comment type="caution">
    <text evidence="12">The sequence shown here is derived from an EMBL/GenBank/DDBJ whole genome shotgun (WGS) entry which is preliminary data.</text>
</comment>
<dbReference type="GO" id="GO:0044781">
    <property type="term" value="P:bacterial-type flagellum organization"/>
    <property type="evidence" value="ECO:0007669"/>
    <property type="project" value="UniProtKB-KW"/>
</dbReference>
<feature type="compositionally biased region" description="Basic and acidic residues" evidence="9">
    <location>
        <begin position="16"/>
        <end position="32"/>
    </location>
</feature>
<evidence type="ECO:0000256" key="9">
    <source>
        <dbReference type="SAM" id="MobiDB-lite"/>
    </source>
</evidence>
<keyword evidence="12" id="KW-0282">Flagellum</keyword>
<evidence type="ECO:0000256" key="2">
    <source>
        <dbReference type="ARBA" id="ARBA00017823"/>
    </source>
</evidence>
<evidence type="ECO:0000256" key="8">
    <source>
        <dbReference type="ARBA" id="ARBA00030117"/>
    </source>
</evidence>
<dbReference type="InterPro" id="IPR007412">
    <property type="entry name" value="FlgM"/>
</dbReference>
<feature type="region of interest" description="Disordered" evidence="9">
    <location>
        <begin position="1"/>
        <end position="32"/>
    </location>
</feature>
<evidence type="ECO:0000313" key="12">
    <source>
        <dbReference type="EMBL" id="OBU07547.1"/>
    </source>
</evidence>
<evidence type="ECO:0000259" key="10">
    <source>
        <dbReference type="Pfam" id="PF04316"/>
    </source>
</evidence>
<gene>
    <name evidence="11" type="ORF">AYY17_07310</name>
    <name evidence="12" type="ORF">AYY18_04755</name>
</gene>
<dbReference type="GO" id="GO:0045892">
    <property type="term" value="P:negative regulation of DNA-templated transcription"/>
    <property type="evidence" value="ECO:0007669"/>
    <property type="project" value="InterPro"/>
</dbReference>
<feature type="domain" description="Anti-sigma-28 factor FlgM C-terminal" evidence="10">
    <location>
        <begin position="48"/>
        <end position="89"/>
    </location>
</feature>
<dbReference type="EMBL" id="LZEY01000023">
    <property type="protein sequence ID" value="OBU07547.1"/>
    <property type="molecule type" value="Genomic_DNA"/>
</dbReference>
<evidence type="ECO:0000313" key="13">
    <source>
        <dbReference type="Proteomes" id="UP000092247"/>
    </source>
</evidence>
<keyword evidence="12" id="KW-0966">Cell projection</keyword>
<proteinExistence type="inferred from homology"/>
<dbReference type="EMBL" id="LZEX01000034">
    <property type="protein sequence ID" value="OBU04709.1"/>
    <property type="molecule type" value="Genomic_DNA"/>
</dbReference>
<dbReference type="OrthoDB" id="7062942at2"/>
<keyword evidence="14" id="KW-1185">Reference proteome</keyword>
<name>A0A1B8HER1_9GAMM</name>
<dbReference type="Proteomes" id="UP000092377">
    <property type="component" value="Unassembled WGS sequence"/>
</dbReference>
<evidence type="ECO:0000256" key="6">
    <source>
        <dbReference type="ARBA" id="ARBA00023163"/>
    </source>
</evidence>
<organism evidence="12 14">
    <name type="scientific">Morganella psychrotolerans</name>
    <dbReference type="NCBI Taxonomy" id="368603"/>
    <lineage>
        <taxon>Bacteria</taxon>
        <taxon>Pseudomonadati</taxon>
        <taxon>Pseudomonadota</taxon>
        <taxon>Gammaproteobacteria</taxon>
        <taxon>Enterobacterales</taxon>
        <taxon>Morganellaceae</taxon>
        <taxon>Morganella</taxon>
    </lineage>
</organism>
<dbReference type="NCBIfam" id="TIGR03824">
    <property type="entry name" value="FlgM_jcvi"/>
    <property type="match status" value="1"/>
</dbReference>
<evidence type="ECO:0000256" key="5">
    <source>
        <dbReference type="ARBA" id="ARBA00023015"/>
    </source>
</evidence>
<dbReference type="InterPro" id="IPR031316">
    <property type="entry name" value="FlgM_C"/>
</dbReference>
<dbReference type="AlphaFoldDB" id="A0A1B8HER1"/>
<keyword evidence="6" id="KW-0804">Transcription</keyword>
<sequence>MAIEQTSAISALTKVTNRDPKEMTAAPRDKKIQTAEAVRESAFSPSEIQKQLLAPNKNDINTVKVAEIKQALKDGTLRMDAGKIADGLLRDAHECMLSINSADKDD</sequence>
<reference evidence="14" key="1">
    <citation type="submission" date="2016-06" db="EMBL/GenBank/DDBJ databases">
        <authorList>
            <person name="Butler K."/>
        </authorList>
    </citation>
    <scope>NUCLEOTIDE SEQUENCE [LARGE SCALE GENOMIC DNA]</scope>
    <source>
        <strain evidence="14">GCSL-Mp20</strain>
    </source>
</reference>
<comment type="function">
    <text evidence="7">Responsible for the coupling of flagellin expression to flagellar assembly by preventing expression of the flagellin genes when a component of the middle class of proteins is defective. It negatively regulates flagellar genes by inhibiting the activity of FliA by directly binding to FliA.</text>
</comment>
<evidence type="ECO:0000313" key="11">
    <source>
        <dbReference type="EMBL" id="OBU04709.1"/>
    </source>
</evidence>
<keyword evidence="12" id="KW-0969">Cilium</keyword>
<evidence type="ECO:0000256" key="4">
    <source>
        <dbReference type="ARBA" id="ARBA00022795"/>
    </source>
</evidence>
<dbReference type="InterPro" id="IPR035890">
    <property type="entry name" value="Anti-sigma-28_factor_FlgM_sf"/>
</dbReference>
<evidence type="ECO:0000313" key="14">
    <source>
        <dbReference type="Proteomes" id="UP000092377"/>
    </source>
</evidence>
<dbReference type="Proteomes" id="UP000092247">
    <property type="component" value="Unassembled WGS sequence"/>
</dbReference>
<keyword evidence="4" id="KW-1005">Bacterial flagellum biogenesis</keyword>